<evidence type="ECO:0000313" key="1">
    <source>
        <dbReference type="EMBL" id="XDQ06047.1"/>
    </source>
</evidence>
<name>A0AB39MIK2_9ACTN</name>
<dbReference type="EMBL" id="CP163431">
    <property type="protein sequence ID" value="XDQ06047.1"/>
    <property type="molecule type" value="Genomic_DNA"/>
</dbReference>
<dbReference type="InterPro" id="IPR036291">
    <property type="entry name" value="NAD(P)-bd_dom_sf"/>
</dbReference>
<reference evidence="1" key="1">
    <citation type="submission" date="2024-07" db="EMBL/GenBank/DDBJ databases">
        <authorList>
            <person name="Yu S.T."/>
        </authorList>
    </citation>
    <scope>NUCLEOTIDE SEQUENCE</scope>
    <source>
        <strain evidence="1">R08</strain>
    </source>
</reference>
<dbReference type="RefSeq" id="WP_266766599.1">
    <property type="nucleotide sequence ID" value="NZ_CP163431.1"/>
</dbReference>
<proteinExistence type="predicted"/>
<sequence>MKITVIGRGHVGGGLAGLWEKAGHEVKALGRDGGDASDADVVVVAVPGNQIAAALQGVTGLDGQVTIDATNLYSERDTAFPSLTHQVKSIIGGPTAKSFNTVFAAAYDQIGTQRVTPSNLYAAEPAAKDITAQLITDAGFDPLYVGDIDPGARLLEDSSGLTRALAGQLGGPFFYRYGRPGEL</sequence>
<protein>
    <submittedName>
        <fullName evidence="1">Dinucleotide-binding protein</fullName>
    </submittedName>
</protein>
<organism evidence="1">
    <name type="scientific">Streptomyces sp. R08</name>
    <dbReference type="NCBI Taxonomy" id="3238624"/>
    <lineage>
        <taxon>Bacteria</taxon>
        <taxon>Bacillati</taxon>
        <taxon>Actinomycetota</taxon>
        <taxon>Actinomycetes</taxon>
        <taxon>Kitasatosporales</taxon>
        <taxon>Streptomycetaceae</taxon>
        <taxon>Streptomyces</taxon>
    </lineage>
</organism>
<dbReference type="SUPFAM" id="SSF51735">
    <property type="entry name" value="NAD(P)-binding Rossmann-fold domains"/>
    <property type="match status" value="1"/>
</dbReference>
<gene>
    <name evidence="1" type="ORF">AB5J58_40380</name>
</gene>
<accession>A0AB39MIK2</accession>
<dbReference type="AlphaFoldDB" id="A0AB39MIK2"/>
<dbReference type="Gene3D" id="3.40.50.720">
    <property type="entry name" value="NAD(P)-binding Rossmann-like Domain"/>
    <property type="match status" value="1"/>
</dbReference>